<dbReference type="Gene3D" id="3.40.50.150">
    <property type="entry name" value="Vaccinia Virus protein VP39"/>
    <property type="match status" value="1"/>
</dbReference>
<keyword evidence="6" id="KW-0949">S-adenosyl-L-methionine</keyword>
<keyword evidence="3" id="KW-0698">rRNA processing</keyword>
<dbReference type="EC" id="2.1.1.191" evidence="10"/>
<keyword evidence="11" id="KW-1185">Reference proteome</keyword>
<comment type="similarity">
    <text evidence="7">Belongs to the methyltransferase superfamily. RlmI family.</text>
</comment>
<evidence type="ECO:0000256" key="6">
    <source>
        <dbReference type="ARBA" id="ARBA00022691"/>
    </source>
</evidence>
<evidence type="ECO:0000259" key="9">
    <source>
        <dbReference type="Pfam" id="PF17785"/>
    </source>
</evidence>
<dbReference type="AlphaFoldDB" id="A0A378JNT6"/>
<dbReference type="InterPro" id="IPR041532">
    <property type="entry name" value="RlmI-like_PUA"/>
</dbReference>
<accession>A0A378JNT6</accession>
<dbReference type="Pfam" id="PF10672">
    <property type="entry name" value="Methyltrans_SAM"/>
    <property type="match status" value="1"/>
</dbReference>
<comment type="subcellular location">
    <subcellularLocation>
        <location evidence="1">Cytoplasm</location>
    </subcellularLocation>
</comment>
<dbReference type="RefSeq" id="WP_115331464.1">
    <property type="nucleotide sequence ID" value="NZ_CAAAHP010000002.1"/>
</dbReference>
<evidence type="ECO:0000259" key="8">
    <source>
        <dbReference type="Pfam" id="PF10672"/>
    </source>
</evidence>
<dbReference type="SUPFAM" id="SSF88697">
    <property type="entry name" value="PUA domain-like"/>
    <property type="match status" value="1"/>
</dbReference>
<reference evidence="10 11" key="1">
    <citation type="submission" date="2018-06" db="EMBL/GenBank/DDBJ databases">
        <authorList>
            <consortium name="Pathogen Informatics"/>
            <person name="Doyle S."/>
        </authorList>
    </citation>
    <scope>NUCLEOTIDE SEQUENCE [LARGE SCALE GENOMIC DNA]</scope>
    <source>
        <strain evidence="10 11">NCTC13316</strain>
    </source>
</reference>
<dbReference type="GO" id="GO:0032259">
    <property type="term" value="P:methylation"/>
    <property type="evidence" value="ECO:0007669"/>
    <property type="project" value="UniProtKB-KW"/>
</dbReference>
<dbReference type="InterPro" id="IPR036974">
    <property type="entry name" value="PUA_sf"/>
</dbReference>
<feature type="domain" description="RlmI-like PUA" evidence="9">
    <location>
        <begin position="5"/>
        <end position="68"/>
    </location>
</feature>
<dbReference type="PANTHER" id="PTHR42873:SF1">
    <property type="entry name" value="S-ADENOSYLMETHIONINE-DEPENDENT METHYLTRANSFERASE DOMAIN-CONTAINING PROTEIN"/>
    <property type="match status" value="1"/>
</dbReference>
<evidence type="ECO:0000256" key="3">
    <source>
        <dbReference type="ARBA" id="ARBA00022552"/>
    </source>
</evidence>
<evidence type="ECO:0000256" key="7">
    <source>
        <dbReference type="ARBA" id="ARBA00038091"/>
    </source>
</evidence>
<dbReference type="InterPro" id="IPR015947">
    <property type="entry name" value="PUA-like_sf"/>
</dbReference>
<dbReference type="PANTHER" id="PTHR42873">
    <property type="entry name" value="RIBOSOMAL RNA LARGE SUBUNIT METHYLTRANSFERASE"/>
    <property type="match status" value="1"/>
</dbReference>
<evidence type="ECO:0000256" key="4">
    <source>
        <dbReference type="ARBA" id="ARBA00022603"/>
    </source>
</evidence>
<dbReference type="Pfam" id="PF17785">
    <property type="entry name" value="PUA_3"/>
    <property type="match status" value="1"/>
</dbReference>
<dbReference type="EMBL" id="UGOD01000001">
    <property type="protein sequence ID" value="STX51859.1"/>
    <property type="molecule type" value="Genomic_DNA"/>
</dbReference>
<dbReference type="GO" id="GO:0003723">
    <property type="term" value="F:RNA binding"/>
    <property type="evidence" value="ECO:0007669"/>
    <property type="project" value="InterPro"/>
</dbReference>
<dbReference type="GO" id="GO:0005737">
    <property type="term" value="C:cytoplasm"/>
    <property type="evidence" value="ECO:0007669"/>
    <property type="project" value="UniProtKB-SubCell"/>
</dbReference>
<organism evidence="10 11">
    <name type="scientific">Legionella busanensis</name>
    <dbReference type="NCBI Taxonomy" id="190655"/>
    <lineage>
        <taxon>Bacteria</taxon>
        <taxon>Pseudomonadati</taxon>
        <taxon>Pseudomonadota</taxon>
        <taxon>Gammaproteobacteria</taxon>
        <taxon>Legionellales</taxon>
        <taxon>Legionellaceae</taxon>
        <taxon>Legionella</taxon>
    </lineage>
</organism>
<feature type="domain" description="S-adenosylmethionine-dependent methyltransferase" evidence="8">
    <location>
        <begin position="185"/>
        <end position="341"/>
    </location>
</feature>
<name>A0A378JNT6_9GAMM</name>
<evidence type="ECO:0000313" key="10">
    <source>
        <dbReference type="EMBL" id="STX51859.1"/>
    </source>
</evidence>
<dbReference type="OrthoDB" id="9805492at2"/>
<dbReference type="InterPro" id="IPR019614">
    <property type="entry name" value="SAM-dep_methyl-trfase"/>
</dbReference>
<dbReference type="GO" id="GO:0008168">
    <property type="term" value="F:methyltransferase activity"/>
    <property type="evidence" value="ECO:0007669"/>
    <property type="project" value="UniProtKB-KW"/>
</dbReference>
<dbReference type="Gene3D" id="2.30.130.10">
    <property type="entry name" value="PUA domain"/>
    <property type="match status" value="1"/>
</dbReference>
<evidence type="ECO:0000256" key="1">
    <source>
        <dbReference type="ARBA" id="ARBA00004496"/>
    </source>
</evidence>
<dbReference type="PROSITE" id="PS50890">
    <property type="entry name" value="PUA"/>
    <property type="match status" value="1"/>
</dbReference>
<dbReference type="CDD" id="cd02440">
    <property type="entry name" value="AdoMet_MTases"/>
    <property type="match status" value="1"/>
</dbReference>
<evidence type="ECO:0000256" key="5">
    <source>
        <dbReference type="ARBA" id="ARBA00022679"/>
    </source>
</evidence>
<dbReference type="Gene3D" id="3.30.750.80">
    <property type="entry name" value="RNA methyltransferase domain (HRMD) like"/>
    <property type="match status" value="1"/>
</dbReference>
<dbReference type="GO" id="GO:0006364">
    <property type="term" value="P:rRNA processing"/>
    <property type="evidence" value="ECO:0007669"/>
    <property type="project" value="UniProtKB-KW"/>
</dbReference>
<evidence type="ECO:0000256" key="2">
    <source>
        <dbReference type="ARBA" id="ARBA00022490"/>
    </source>
</evidence>
<dbReference type="SUPFAM" id="SSF53335">
    <property type="entry name" value="S-adenosyl-L-methionine-dependent methyltransferases"/>
    <property type="match status" value="1"/>
</dbReference>
<protein>
    <submittedName>
        <fullName evidence="10">SAM-dependent methyltransferase</fullName>
        <ecNumber evidence="10">2.1.1.191</ecNumber>
    </submittedName>
</protein>
<keyword evidence="2" id="KW-0963">Cytoplasm</keyword>
<dbReference type="CDD" id="cd11572">
    <property type="entry name" value="RlmI_M_like"/>
    <property type="match status" value="1"/>
</dbReference>
<dbReference type="CDD" id="cd21153">
    <property type="entry name" value="PUA_RlmI"/>
    <property type="match status" value="1"/>
</dbReference>
<keyword evidence="5 10" id="KW-0808">Transferase</keyword>
<dbReference type="InterPro" id="IPR029063">
    <property type="entry name" value="SAM-dependent_MTases_sf"/>
</dbReference>
<gene>
    <name evidence="10" type="primary">rlmI</name>
    <name evidence="10" type="ORF">NCTC13316_01958</name>
</gene>
<keyword evidence="4 10" id="KW-0489">Methyltransferase</keyword>
<sequence>MRPVVYLNPEKQHTMRRGHPWIFPKAISKTQGKLKTGEFVDVVDLNTKERLSLGVYNEHSLYRVRILAQSWEVTTDFTLSKLLAQRFKQALAVRKALNLPNQLTNAFRLFNSEADGLSGLTIDYFNQVCVVSSSAYWVELHKDEITAALKRIVSCERIIWFAQQKPLKQDGWDVIEEVSREEFFIDVSEAGIIYKVNFANAQKTGLFLDQRENHERIAHLAHDKRVLDLYTYTGGFALHAAHAGAKHVLAVDSSAPAISQAKQNAIKNNLANVEFIEGDARDYLSQAHNYDLVILDPPKLVPSKQHLQRAKNYYRFLHRELFNVMQSGSLLMTCNCSSALSTAEFVNLIQMQALAVQKQVRILGTFGPASCHPTLPSFPEGNYLTAVLVAIV</sequence>
<dbReference type="Proteomes" id="UP000254794">
    <property type="component" value="Unassembled WGS sequence"/>
</dbReference>
<proteinExistence type="inferred from homology"/>
<evidence type="ECO:0000313" key="11">
    <source>
        <dbReference type="Proteomes" id="UP000254794"/>
    </source>
</evidence>